<dbReference type="EMBL" id="LDXK01000002">
    <property type="protein sequence ID" value="KRT67529.1"/>
    <property type="molecule type" value="Genomic_DNA"/>
</dbReference>
<keyword evidence="1" id="KW-0812">Transmembrane</keyword>
<dbReference type="PANTHER" id="PTHR37309">
    <property type="entry name" value="SLR0284 PROTEIN"/>
    <property type="match status" value="1"/>
</dbReference>
<reference evidence="2 3" key="1">
    <citation type="submission" date="2015-05" db="EMBL/GenBank/DDBJ databases">
        <title>Critical biogeochemical functions in the subsurface are associated with bacteria from new phyla and little studied lineages.</title>
        <authorList>
            <person name="Hug L.A."/>
            <person name="Thomas B.C."/>
            <person name="Sharon I."/>
            <person name="Brown C.T."/>
            <person name="Sharma R."/>
            <person name="Hettich R.L."/>
            <person name="Wilkins M.J."/>
            <person name="Williams K.H."/>
            <person name="Singh A."/>
            <person name="Banfield J.F."/>
        </authorList>
    </citation>
    <scope>NUCLEOTIDE SEQUENCE [LARGE SCALE GENOMIC DNA]</scope>
    <source>
        <strain evidence="2">CSP1-7</strain>
    </source>
</reference>
<keyword evidence="1" id="KW-0472">Membrane</keyword>
<dbReference type="InterPro" id="IPR007165">
    <property type="entry name" value="Phage_holin_4_2"/>
</dbReference>
<evidence type="ECO:0000313" key="2">
    <source>
        <dbReference type="EMBL" id="KRT67529.1"/>
    </source>
</evidence>
<dbReference type="AlphaFoldDB" id="A0A0T5ZXI7"/>
<feature type="transmembrane region" description="Helical" evidence="1">
    <location>
        <begin position="33"/>
        <end position="54"/>
    </location>
</feature>
<dbReference type="STRING" id="1576480.XU08_C0002G0082"/>
<comment type="caution">
    <text evidence="2">The sequence shown here is derived from an EMBL/GenBank/DDBJ whole genome shotgun (WGS) entry which is preliminary data.</text>
</comment>
<proteinExistence type="predicted"/>
<gene>
    <name evidence="2" type="ORF">XU08_C0002G0082</name>
</gene>
<organism evidence="2 3">
    <name type="scientific">candidate division WWE3 bacterium CSP1-7</name>
    <dbReference type="NCBI Taxonomy" id="1576480"/>
    <lineage>
        <taxon>Bacteria</taxon>
        <taxon>Katanobacteria</taxon>
    </lineage>
</organism>
<dbReference type="PANTHER" id="PTHR37309:SF1">
    <property type="entry name" value="SLR0284 PROTEIN"/>
    <property type="match status" value="1"/>
</dbReference>
<name>A0A0T5ZXI7_UNCKA</name>
<accession>A0A0T5ZXI7</accession>
<keyword evidence="1" id="KW-1133">Transmembrane helix</keyword>
<dbReference type="Pfam" id="PF04020">
    <property type="entry name" value="Phage_holin_4_2"/>
    <property type="match status" value="1"/>
</dbReference>
<feature type="transmembrane region" description="Helical" evidence="1">
    <location>
        <begin position="97"/>
        <end position="120"/>
    </location>
</feature>
<dbReference type="Proteomes" id="UP000051297">
    <property type="component" value="Unassembled WGS sequence"/>
</dbReference>
<evidence type="ECO:0008006" key="4">
    <source>
        <dbReference type="Google" id="ProtNLM"/>
    </source>
</evidence>
<sequence length="126" mass="13307">MDVIKILKVFLASVVALFATVQVVPGISYQGDFRILLAAALVFALMHSIVKPILNFITFPLNFLTLGLVSALLNVVIFYAITYLVPSFTFSAASLAGFALGTGGVIVVGAVVAAVFLGLFEKILNV</sequence>
<feature type="transmembrane region" description="Helical" evidence="1">
    <location>
        <begin position="61"/>
        <end position="85"/>
    </location>
</feature>
<evidence type="ECO:0000313" key="3">
    <source>
        <dbReference type="Proteomes" id="UP000051297"/>
    </source>
</evidence>
<evidence type="ECO:0000256" key="1">
    <source>
        <dbReference type="SAM" id="Phobius"/>
    </source>
</evidence>
<protein>
    <recommendedName>
        <fullName evidence="4">Phage holin family protein</fullName>
    </recommendedName>
</protein>